<proteinExistence type="predicted"/>
<evidence type="ECO:0000313" key="2">
    <source>
        <dbReference type="Proteomes" id="UP000550707"/>
    </source>
</evidence>
<dbReference type="InParanoid" id="A0A7J8JX20"/>
<evidence type="ECO:0000313" key="1">
    <source>
        <dbReference type="EMBL" id="KAF6500875.1"/>
    </source>
</evidence>
<protein>
    <submittedName>
        <fullName evidence="1">Uncharacterized protein</fullName>
    </submittedName>
</protein>
<name>A0A7J8JX20_MOLMO</name>
<reference evidence="1 2" key="1">
    <citation type="journal article" date="2020" name="Nature">
        <title>Six reference-quality genomes reveal evolution of bat adaptations.</title>
        <authorList>
            <person name="Jebb D."/>
            <person name="Huang Z."/>
            <person name="Pippel M."/>
            <person name="Hughes G.M."/>
            <person name="Lavrichenko K."/>
            <person name="Devanna P."/>
            <person name="Winkler S."/>
            <person name="Jermiin L.S."/>
            <person name="Skirmuntt E.C."/>
            <person name="Katzourakis A."/>
            <person name="Burkitt-Gray L."/>
            <person name="Ray D.A."/>
            <person name="Sullivan K.A.M."/>
            <person name="Roscito J.G."/>
            <person name="Kirilenko B.M."/>
            <person name="Davalos L.M."/>
            <person name="Corthals A.P."/>
            <person name="Power M.L."/>
            <person name="Jones G."/>
            <person name="Ransome R.D."/>
            <person name="Dechmann D.K.N."/>
            <person name="Locatelli A.G."/>
            <person name="Puechmaille S.J."/>
            <person name="Fedrigo O."/>
            <person name="Jarvis E.D."/>
            <person name="Hiller M."/>
            <person name="Vernes S.C."/>
            <person name="Myers E.W."/>
            <person name="Teeling E.C."/>
        </authorList>
    </citation>
    <scope>NUCLEOTIDE SEQUENCE [LARGE SCALE GENOMIC DNA]</scope>
    <source>
        <strain evidence="1">MMolMol1</strain>
        <tissue evidence="1">Muscle</tissue>
    </source>
</reference>
<organism evidence="1 2">
    <name type="scientific">Molossus molossus</name>
    <name type="common">Pallas' mastiff bat</name>
    <name type="synonym">Vespertilio molossus</name>
    <dbReference type="NCBI Taxonomy" id="27622"/>
    <lineage>
        <taxon>Eukaryota</taxon>
        <taxon>Metazoa</taxon>
        <taxon>Chordata</taxon>
        <taxon>Craniata</taxon>
        <taxon>Vertebrata</taxon>
        <taxon>Euteleostomi</taxon>
        <taxon>Mammalia</taxon>
        <taxon>Eutheria</taxon>
        <taxon>Laurasiatheria</taxon>
        <taxon>Chiroptera</taxon>
        <taxon>Yangochiroptera</taxon>
        <taxon>Molossidae</taxon>
        <taxon>Molossus</taxon>
    </lineage>
</organism>
<dbReference type="EMBL" id="JACASF010000001">
    <property type="protein sequence ID" value="KAF6500875.1"/>
    <property type="molecule type" value="Genomic_DNA"/>
</dbReference>
<comment type="caution">
    <text evidence="1">The sequence shown here is derived from an EMBL/GenBank/DDBJ whole genome shotgun (WGS) entry which is preliminary data.</text>
</comment>
<dbReference type="Proteomes" id="UP000550707">
    <property type="component" value="Unassembled WGS sequence"/>
</dbReference>
<sequence length="152" mass="16638">MTSGRGICLHKPRALMKNNLLPSLGDWCGNVPAFWFHFYLSGHLCAPGGLDMEYAMEEMVGLPRGPVSKSKSPGTGSSPLCTCTKMPEFIQQIFTESLQCDWPHVKCWGHKHKEDMASVIVDNTGHGKEPCCKLMTRVKSITKAAGGTIAIM</sequence>
<dbReference type="AlphaFoldDB" id="A0A7J8JX20"/>
<gene>
    <name evidence="1" type="ORF">HJG59_007910</name>
</gene>
<accession>A0A7J8JX20</accession>
<keyword evidence="2" id="KW-1185">Reference proteome</keyword>